<accession>S5MP20</accession>
<sequence>MVLKLKLKTFKIFVFAVKYYHIINNIQAFLSKNDINLLALRVY</sequence>
<evidence type="ECO:0000313" key="1">
    <source>
        <dbReference type="EMBL" id="AGR47525.1"/>
    </source>
</evidence>
<dbReference type="RefSeq" id="YP_009220096.1">
    <property type="nucleotide sequence ID" value="NC_029029.1"/>
</dbReference>
<dbReference type="EMBL" id="KC595517">
    <property type="protein sequence ID" value="AGR47525.1"/>
    <property type="molecule type" value="Genomic_DNA"/>
</dbReference>
<name>S5MP20_9CAUD</name>
<protein>
    <submittedName>
        <fullName evidence="1">Uncharacterized protein</fullName>
    </submittedName>
</protein>
<evidence type="ECO:0000313" key="2">
    <source>
        <dbReference type="Proteomes" id="UP000015096"/>
    </source>
</evidence>
<proteinExistence type="predicted"/>
<gene>
    <name evidence="1" type="ORF">ABOUO_39</name>
</gene>
<reference evidence="1 2" key="1">
    <citation type="journal article" date="2013" name="Genome Announc.">
        <title>Complete Genome Sequences of Five Paenibacillus larvae Bacteriophages.</title>
        <authorList>
            <person name="Sheflo M.A."/>
            <person name="Gardner A.V."/>
            <person name="Merrill B.D."/>
            <person name="Fisher J.N."/>
            <person name="Lunt B.L."/>
            <person name="Breakwell D.P."/>
            <person name="Grose J.H."/>
            <person name="Burnett S.H."/>
        </authorList>
    </citation>
    <scope>NUCLEOTIDE SEQUENCE [LARGE SCALE GENOMIC DNA]</scope>
</reference>
<dbReference type="GeneID" id="26646103"/>
<organism evidence="1 2">
    <name type="scientific">Brevibacillus phage Abouo</name>
    <dbReference type="NCBI Taxonomy" id="1296661"/>
    <lineage>
        <taxon>Viruses</taxon>
        <taxon>Duplodnaviria</taxon>
        <taxon>Heunggongvirae</taxon>
        <taxon>Uroviricota</taxon>
        <taxon>Caudoviricetes</taxon>
        <taxon>Abouovirus</taxon>
        <taxon>Abouovirus abouo</taxon>
    </lineage>
</organism>
<dbReference type="Proteomes" id="UP000015096">
    <property type="component" value="Segment"/>
</dbReference>
<dbReference type="OrthoDB" id="38833at10239"/>
<dbReference type="KEGG" id="vg:26646103"/>
<keyword evidence="2" id="KW-1185">Reference proteome</keyword>